<keyword evidence="5" id="KW-1185">Reference proteome</keyword>
<evidence type="ECO:0000313" key="4">
    <source>
        <dbReference type="EMBL" id="TFK38664.1"/>
    </source>
</evidence>
<dbReference type="Proteomes" id="UP000308652">
    <property type="component" value="Unassembled WGS sequence"/>
</dbReference>
<feature type="compositionally biased region" description="Low complexity" evidence="2">
    <location>
        <begin position="265"/>
        <end position="294"/>
    </location>
</feature>
<dbReference type="EMBL" id="ML213602">
    <property type="protein sequence ID" value="TFK38664.1"/>
    <property type="molecule type" value="Genomic_DNA"/>
</dbReference>
<feature type="compositionally biased region" description="Polar residues" evidence="2">
    <location>
        <begin position="155"/>
        <end position="164"/>
    </location>
</feature>
<evidence type="ECO:0000259" key="3">
    <source>
        <dbReference type="SMART" id="SM00993"/>
    </source>
</evidence>
<evidence type="ECO:0000256" key="2">
    <source>
        <dbReference type="SAM" id="MobiDB-lite"/>
    </source>
</evidence>
<dbReference type="STRING" id="68775.A0A5C3LZX5"/>
<dbReference type="InterPro" id="IPR013272">
    <property type="entry name" value="Vps72/YL1_C"/>
</dbReference>
<dbReference type="OrthoDB" id="78296at2759"/>
<feature type="compositionally biased region" description="Low complexity" evidence="2">
    <location>
        <begin position="95"/>
        <end position="119"/>
    </location>
</feature>
<dbReference type="Pfam" id="PF05764">
    <property type="entry name" value="YL1"/>
    <property type="match status" value="1"/>
</dbReference>
<dbReference type="PANTHER" id="PTHR13275">
    <property type="entry name" value="YL-1 PROTEIN TRANSCRIPTION FACTOR-LIKE 1"/>
    <property type="match status" value="1"/>
</dbReference>
<feature type="region of interest" description="Disordered" evidence="2">
    <location>
        <begin position="257"/>
        <end position="294"/>
    </location>
</feature>
<dbReference type="SMART" id="SM00993">
    <property type="entry name" value="YL1_C"/>
    <property type="match status" value="1"/>
</dbReference>
<evidence type="ECO:0000313" key="5">
    <source>
        <dbReference type="Proteomes" id="UP000308652"/>
    </source>
</evidence>
<dbReference type="GO" id="GO:0005634">
    <property type="term" value="C:nucleus"/>
    <property type="evidence" value="ECO:0007669"/>
    <property type="project" value="TreeGrafter"/>
</dbReference>
<dbReference type="Pfam" id="PF08265">
    <property type="entry name" value="YL1_C"/>
    <property type="match status" value="1"/>
</dbReference>
<feature type="domain" description="Vps72/YL1 C-terminal" evidence="3">
    <location>
        <begin position="385"/>
        <end position="414"/>
    </location>
</feature>
<feature type="compositionally biased region" description="Basic residues" evidence="2">
    <location>
        <begin position="145"/>
        <end position="154"/>
    </location>
</feature>
<reference evidence="4 5" key="1">
    <citation type="journal article" date="2019" name="Nat. Ecol. Evol.">
        <title>Megaphylogeny resolves global patterns of mushroom evolution.</title>
        <authorList>
            <person name="Varga T."/>
            <person name="Krizsan K."/>
            <person name="Foldi C."/>
            <person name="Dima B."/>
            <person name="Sanchez-Garcia M."/>
            <person name="Sanchez-Ramirez S."/>
            <person name="Szollosi G.J."/>
            <person name="Szarkandi J.G."/>
            <person name="Papp V."/>
            <person name="Albert L."/>
            <person name="Andreopoulos W."/>
            <person name="Angelini C."/>
            <person name="Antonin V."/>
            <person name="Barry K.W."/>
            <person name="Bougher N.L."/>
            <person name="Buchanan P."/>
            <person name="Buyck B."/>
            <person name="Bense V."/>
            <person name="Catcheside P."/>
            <person name="Chovatia M."/>
            <person name="Cooper J."/>
            <person name="Damon W."/>
            <person name="Desjardin D."/>
            <person name="Finy P."/>
            <person name="Geml J."/>
            <person name="Haridas S."/>
            <person name="Hughes K."/>
            <person name="Justo A."/>
            <person name="Karasinski D."/>
            <person name="Kautmanova I."/>
            <person name="Kiss B."/>
            <person name="Kocsube S."/>
            <person name="Kotiranta H."/>
            <person name="LaButti K.M."/>
            <person name="Lechner B.E."/>
            <person name="Liimatainen K."/>
            <person name="Lipzen A."/>
            <person name="Lukacs Z."/>
            <person name="Mihaltcheva S."/>
            <person name="Morgado L.N."/>
            <person name="Niskanen T."/>
            <person name="Noordeloos M.E."/>
            <person name="Ohm R.A."/>
            <person name="Ortiz-Santana B."/>
            <person name="Ovrebo C."/>
            <person name="Racz N."/>
            <person name="Riley R."/>
            <person name="Savchenko A."/>
            <person name="Shiryaev A."/>
            <person name="Soop K."/>
            <person name="Spirin V."/>
            <person name="Szebenyi C."/>
            <person name="Tomsovsky M."/>
            <person name="Tulloss R.E."/>
            <person name="Uehling J."/>
            <person name="Grigoriev I.V."/>
            <person name="Vagvolgyi C."/>
            <person name="Papp T."/>
            <person name="Martin F.M."/>
            <person name="Miettinen O."/>
            <person name="Hibbett D.S."/>
            <person name="Nagy L.G."/>
        </authorList>
    </citation>
    <scope>NUCLEOTIDE SEQUENCE [LARGE SCALE GENOMIC DNA]</scope>
    <source>
        <strain evidence="4 5">CBS 166.37</strain>
    </source>
</reference>
<evidence type="ECO:0000256" key="1">
    <source>
        <dbReference type="ARBA" id="ARBA00006832"/>
    </source>
</evidence>
<feature type="compositionally biased region" description="Acidic residues" evidence="2">
    <location>
        <begin position="38"/>
        <end position="66"/>
    </location>
</feature>
<proteinExistence type="inferred from homology"/>
<gene>
    <name evidence="4" type="ORF">BDQ12DRAFT_605124</name>
</gene>
<protein>
    <submittedName>
        <fullName evidence="4">YL1 nuclear protein-domain-containing protein</fullName>
    </submittedName>
</protein>
<organism evidence="4 5">
    <name type="scientific">Crucibulum laeve</name>
    <dbReference type="NCBI Taxonomy" id="68775"/>
    <lineage>
        <taxon>Eukaryota</taxon>
        <taxon>Fungi</taxon>
        <taxon>Dikarya</taxon>
        <taxon>Basidiomycota</taxon>
        <taxon>Agaricomycotina</taxon>
        <taxon>Agaricomycetes</taxon>
        <taxon>Agaricomycetidae</taxon>
        <taxon>Agaricales</taxon>
        <taxon>Agaricineae</taxon>
        <taxon>Nidulariaceae</taxon>
        <taxon>Crucibulum</taxon>
    </lineage>
</organism>
<feature type="region of interest" description="Disordered" evidence="2">
    <location>
        <begin position="37"/>
        <end position="186"/>
    </location>
</feature>
<name>A0A5C3LZX5_9AGAR</name>
<dbReference type="InterPro" id="IPR046757">
    <property type="entry name" value="YL1_N"/>
</dbReference>
<comment type="similarity">
    <text evidence="1">Belongs to the VPS72/YL1 family.</text>
</comment>
<accession>A0A5C3LZX5</accession>
<feature type="compositionally biased region" description="Basic and acidic residues" evidence="2">
    <location>
        <begin position="72"/>
        <end position="94"/>
    </location>
</feature>
<dbReference type="AlphaFoldDB" id="A0A5C3LZX5"/>
<dbReference type="PANTHER" id="PTHR13275:SF4">
    <property type="entry name" value="VACUOLAR PROTEIN SORTING-ASSOCIATED PROTEIN 72 HOMOLOG"/>
    <property type="match status" value="1"/>
</dbReference>
<sequence>MAEPVELLATRRPKRATAGNRMAEALAEMALDEFNKDLDDDNDFVNDKDEEDVFESDFASTDEEAQQEGVDGGEKEVHDEEKQARKAARSRLERATAAAHAKNKATFNPNTSTSASTSKPKPPKKPRKRLTLDTDSDDGGDGRKGTKRKSKRVHTVQNTLVTTTRMKESEKKKASAPRKAKPAPTLAPTQAELIMAALENEEGNIVEHRDYLKIEEEKRLRATRVTRQVVQGPLVRWISRAEDVKVVVESPVPPAPTPLLPPTTPATLATPVPATTTTPTTPATTSYQPSSSSPYTYTLGKYPTLPHFSPQYAIPQPTVPLPPPEPERTEKQGKNYIIHELTQSDSASRKPAWKDTMTALFGDHVKWDEVKVHSGKGRPMSRPVQICAITGLPARYLDQRSGVPFADVRAYRVLTGLLQHEYIWNQQLGCYVGREERREVPNEMDVDED</sequence>